<dbReference type="EMBL" id="LT629973">
    <property type="protein sequence ID" value="SEH87753.1"/>
    <property type="molecule type" value="Genomic_DNA"/>
</dbReference>
<name>A0A1C7PA21_9BACT</name>
<proteinExistence type="predicted"/>
<accession>A0A1C7PA21</accession>
<organism evidence="1 2">
    <name type="scientific">Akkermansia glycaniphila</name>
    <dbReference type="NCBI Taxonomy" id="1679444"/>
    <lineage>
        <taxon>Bacteria</taxon>
        <taxon>Pseudomonadati</taxon>
        <taxon>Verrucomicrobiota</taxon>
        <taxon>Verrucomicrobiia</taxon>
        <taxon>Verrucomicrobiales</taxon>
        <taxon>Akkermansiaceae</taxon>
        <taxon>Akkermansia</taxon>
    </lineage>
</organism>
<protein>
    <submittedName>
        <fullName evidence="1">Uncharacterized protein</fullName>
    </submittedName>
</protein>
<dbReference type="STRING" id="1679444.PYTT_1397"/>
<reference evidence="2" key="1">
    <citation type="submission" date="2016-09" db="EMBL/GenBank/DDBJ databases">
        <authorList>
            <person name="Koehorst J."/>
        </authorList>
    </citation>
    <scope>NUCLEOTIDE SEQUENCE [LARGE SCALE GENOMIC DNA]</scope>
</reference>
<keyword evidence="2" id="KW-1185">Reference proteome</keyword>
<dbReference type="KEGG" id="agl:PYTT_1397"/>
<sequence>MSDIPDLLETEQHRAIHIADIDGITATQHHLGGILLPPSWGSIDQIDDPEAWIVMDECPLYHNNSNGTYTPAPSRYLHGAYWRGKLHLRITDIAFPEPPPPPDHTIPDLMEEEPGILRAELDGPTASDVSPGTYRGCTLVPGDLYERDAYLRHNGQWRGDLPWIMADTWALPWYNPDGYTGQNGVTYCLWACITCGRLFLVLQHAVEGFGKVCELMDGPWDADGTQPWRPLGGEHIGIPDLDPTLPSTAIHIADIDGIASTQHYSGEHIILPAFAPSAVATYDTVILRWQAIDPRHTITTTASLDPLTWTYALHTSVDYTG</sequence>
<dbReference type="RefSeq" id="WP_067771734.1">
    <property type="nucleotide sequence ID" value="NZ_LT629973.1"/>
</dbReference>
<gene>
    <name evidence="1" type="ORF">PYTT_1397</name>
</gene>
<dbReference type="AlphaFoldDB" id="A0A1C7PA21"/>
<evidence type="ECO:0000313" key="1">
    <source>
        <dbReference type="EMBL" id="SEH87753.1"/>
    </source>
</evidence>
<dbReference type="Proteomes" id="UP000176204">
    <property type="component" value="Chromosome I"/>
</dbReference>
<evidence type="ECO:0000313" key="2">
    <source>
        <dbReference type="Proteomes" id="UP000176204"/>
    </source>
</evidence>